<dbReference type="Gene3D" id="3.30.70.100">
    <property type="match status" value="1"/>
</dbReference>
<name>A0A850EN03_9BACL</name>
<accession>A0A850EN03</accession>
<gene>
    <name evidence="2" type="ORF">HPT30_19325</name>
</gene>
<organism evidence="2 3">
    <name type="scientific">Paenibacillus agri</name>
    <dbReference type="NCBI Taxonomy" id="2744309"/>
    <lineage>
        <taxon>Bacteria</taxon>
        <taxon>Bacillati</taxon>
        <taxon>Bacillota</taxon>
        <taxon>Bacilli</taxon>
        <taxon>Bacillales</taxon>
        <taxon>Paenibacillaceae</taxon>
        <taxon>Paenibacillus</taxon>
    </lineage>
</organism>
<dbReference type="PROSITE" id="PS51502">
    <property type="entry name" value="S_R_A_B_BARREL"/>
    <property type="match status" value="1"/>
</dbReference>
<dbReference type="SUPFAM" id="SSF54909">
    <property type="entry name" value="Dimeric alpha+beta barrel"/>
    <property type="match status" value="1"/>
</dbReference>
<dbReference type="InterPro" id="IPR011008">
    <property type="entry name" value="Dimeric_a/b-barrel"/>
</dbReference>
<comment type="caution">
    <text evidence="2">The sequence shown here is derived from an EMBL/GenBank/DDBJ whole genome shotgun (WGS) entry which is preliminary data.</text>
</comment>
<dbReference type="AlphaFoldDB" id="A0A850EN03"/>
<dbReference type="InterPro" id="IPR013097">
    <property type="entry name" value="Dabb"/>
</dbReference>
<feature type="domain" description="Stress-response A/B barrel" evidence="1">
    <location>
        <begin position="2"/>
        <end position="93"/>
    </location>
</feature>
<dbReference type="PANTHER" id="PTHR37832">
    <property type="entry name" value="BLL2683 PROTEIN"/>
    <property type="match status" value="1"/>
</dbReference>
<protein>
    <submittedName>
        <fullName evidence="2">Dabb family protein</fullName>
    </submittedName>
</protein>
<sequence length="95" mass="10957">MITNNMMIRLKDRSPENIAKAKEVLLSMRGQIETLRDLRVEINIRHERSSYDLMFVTQYDSMSDLDAYMAHPLHVEVTQYIGSVIDTGASVCYES</sequence>
<dbReference type="Proteomes" id="UP000564806">
    <property type="component" value="Unassembled WGS sequence"/>
</dbReference>
<dbReference type="EMBL" id="JABWCS010000215">
    <property type="protein sequence ID" value="NUU62498.1"/>
    <property type="molecule type" value="Genomic_DNA"/>
</dbReference>
<proteinExistence type="predicted"/>
<evidence type="ECO:0000259" key="1">
    <source>
        <dbReference type="PROSITE" id="PS51502"/>
    </source>
</evidence>
<evidence type="ECO:0000313" key="2">
    <source>
        <dbReference type="EMBL" id="NUU62498.1"/>
    </source>
</evidence>
<dbReference type="PANTHER" id="PTHR37832:SF1">
    <property type="entry name" value="STRESS-RESPONSE A_B BARREL DOMAIN-CONTAINING PROTEIN"/>
    <property type="match status" value="1"/>
</dbReference>
<dbReference type="Pfam" id="PF07876">
    <property type="entry name" value="Dabb"/>
    <property type="match status" value="1"/>
</dbReference>
<evidence type="ECO:0000313" key="3">
    <source>
        <dbReference type="Proteomes" id="UP000564806"/>
    </source>
</evidence>
<dbReference type="SMART" id="SM00886">
    <property type="entry name" value="Dabb"/>
    <property type="match status" value="1"/>
</dbReference>
<keyword evidence="3" id="KW-1185">Reference proteome</keyword>
<reference evidence="2" key="1">
    <citation type="submission" date="2020-06" db="EMBL/GenBank/DDBJ databases">
        <title>Paenibacillus sp. nov., isolated from soil.</title>
        <authorList>
            <person name="Seo Y.L."/>
        </authorList>
    </citation>
    <scope>NUCLEOTIDE SEQUENCE [LARGE SCALE GENOMIC DNA]</scope>
    <source>
        <strain evidence="2">JW14</strain>
    </source>
</reference>
<dbReference type="RefSeq" id="WP_175372968.1">
    <property type="nucleotide sequence ID" value="NZ_JABWCS010000215.1"/>
</dbReference>